<protein>
    <submittedName>
        <fullName evidence="1">Astakine</fullName>
    </submittedName>
</protein>
<dbReference type="AlphaFoldDB" id="S6DEP9"/>
<proteinExistence type="evidence at transcript level"/>
<evidence type="ECO:0000313" key="1">
    <source>
        <dbReference type="EMBL" id="CCW43206.1"/>
    </source>
</evidence>
<dbReference type="EMBL" id="HF952165">
    <property type="protein sequence ID" value="CCW43206.1"/>
    <property type="molecule type" value="mRNA"/>
</dbReference>
<reference evidence="1" key="2">
    <citation type="submission" date="2013-07" db="EMBL/GenBank/DDBJ databases">
        <title>Scylla paramamosain.</title>
        <authorList>
            <person name="Li S.K."/>
            <person name="Xie C.P."/>
        </authorList>
    </citation>
    <scope>NUCLEOTIDE SEQUENCE</scope>
</reference>
<accession>S6DEP9</accession>
<dbReference type="Gene3D" id="2.10.80.10">
    <property type="entry name" value="Lipase, subunit A"/>
    <property type="match status" value="1"/>
</dbReference>
<sequence length="115" mass="12509">MHNGGCIKGMKAPNFSVSQEESVIETACVSSPSPPSAPLGNLSQYRYIKPRCAPLGTKGSFCISSQTEPSKFGLPFPDYYLVVEAGYNQFCPCQPGLVCYRGECHPEDEVTTHSR</sequence>
<gene>
    <name evidence="1" type="primary">ast</name>
</gene>
<organism evidence="1">
    <name type="scientific">Scylla paramamosain</name>
    <name type="common">Mud crab</name>
    <dbReference type="NCBI Taxonomy" id="85552"/>
    <lineage>
        <taxon>Eukaryota</taxon>
        <taxon>Metazoa</taxon>
        <taxon>Ecdysozoa</taxon>
        <taxon>Arthropoda</taxon>
        <taxon>Crustacea</taxon>
        <taxon>Multicrustacea</taxon>
        <taxon>Malacostraca</taxon>
        <taxon>Eumalacostraca</taxon>
        <taxon>Eucarida</taxon>
        <taxon>Decapoda</taxon>
        <taxon>Pleocyemata</taxon>
        <taxon>Brachyura</taxon>
        <taxon>Eubrachyura</taxon>
        <taxon>Portunoidea</taxon>
        <taxon>Portunidae</taxon>
        <taxon>Portuninae</taxon>
        <taxon>Scylla</taxon>
    </lineage>
</organism>
<reference evidence="1" key="1">
    <citation type="submission" date="2013-04" db="EMBL/GenBank/DDBJ databases">
        <authorList>
            <person name="Li S."/>
        </authorList>
    </citation>
    <scope>NUCLEOTIDE SEQUENCE</scope>
</reference>
<name>S6DEP9_SCYPA</name>